<feature type="compositionally biased region" description="Low complexity" evidence="1">
    <location>
        <begin position="1021"/>
        <end position="1046"/>
    </location>
</feature>
<keyword evidence="2" id="KW-1133">Transmembrane helix</keyword>
<comment type="caution">
    <text evidence="4">The sequence shown here is derived from an EMBL/GenBank/DDBJ whole genome shotgun (WGS) entry which is preliminary data.</text>
</comment>
<dbReference type="Proteomes" id="UP001240236">
    <property type="component" value="Unassembled WGS sequence"/>
</dbReference>
<protein>
    <recommendedName>
        <fullName evidence="3">eCIS core domain-containing protein</fullName>
    </recommendedName>
</protein>
<feature type="compositionally biased region" description="Polar residues" evidence="1">
    <location>
        <begin position="929"/>
        <end position="941"/>
    </location>
</feature>
<keyword evidence="2" id="KW-0812">Transmembrane</keyword>
<feature type="region of interest" description="Disordered" evidence="1">
    <location>
        <begin position="1502"/>
        <end position="1541"/>
    </location>
</feature>
<feature type="compositionally biased region" description="Gly residues" evidence="1">
    <location>
        <begin position="976"/>
        <end position="993"/>
    </location>
</feature>
<feature type="region of interest" description="Disordered" evidence="1">
    <location>
        <begin position="251"/>
        <end position="780"/>
    </location>
</feature>
<feature type="compositionally biased region" description="Low complexity" evidence="1">
    <location>
        <begin position="412"/>
        <end position="443"/>
    </location>
</feature>
<keyword evidence="2" id="KW-0472">Membrane</keyword>
<feature type="compositionally biased region" description="Basic and acidic residues" evidence="1">
    <location>
        <begin position="946"/>
        <end position="960"/>
    </location>
</feature>
<proteinExistence type="predicted"/>
<evidence type="ECO:0000256" key="2">
    <source>
        <dbReference type="SAM" id="Phobius"/>
    </source>
</evidence>
<feature type="transmembrane region" description="Helical" evidence="2">
    <location>
        <begin position="1258"/>
        <end position="1280"/>
    </location>
</feature>
<sequence>MSGPAPARATAAPKDGRGAKRGKPAAGTRVPRELREMLSAPGRPVEPGVRREMEARLGFDFGRVLVHADRDAAAVTDLVGAEAVTVGQDIFFAEGRYRPGTAEGVRLLAHELLHTVQAPDSPGALLLGRDAGAVSRAVEPIEREAESIAAGTVSPAGVEAHGQAGARWLRYASQRADLRRGEALDPATLIDRIAAGLQRSLRGDPADASGRVRLQLARLAPELRYDVLERLENRLPSSEFTRVTTLAEEADAAPGDGAVEFAGVPAPVTDPESERRDERDDTEESAESERQQHEQREAEGEDPSGLRQPGTRGPETEGPETRTESDGGTATEPGDQTDTETGGSRPGSEAHAEPPAEETEPDGSEPEGEVPTEDEAEKKTGEEKAEAEEKAKHERDEKDEKERQDEGRAAEGDQQPGSGAPGAQPDAAAAPVAGAGAPAAAGPVGDGAAGGVGEAAEGRADTIATDPNGPLTGHNVLEQPDREADPEELPLGLESDTTDEPGEDATPSRSPVAPELDLSVAPDERPPADAPAAETPDFPELADLRRGAGTPEEPRSVDPGAARALAVTAHDYEVRRDDTEPLTPAADRPEAAANAPQPVGRAETRERAQDAAIGADDVAPGQLSTPDEQSETVAAPLAEESVTLSRSDANPEPAPMAGGGATTEQPDTTGAALTADLADGSPTAAPAGAPMTAETSGAPTTTDIADTTGGELPQDASLEPGGGGCAGAPEPTTEGDGESGGGCGGGGGVPPAAAEEEPQGPSPADVVGMEPSAALTAAAALPPHQMQTALTGVDAAATRTVGEEEGALAAAPPMMERPSGAPQTLQGPPVAAPPAASDVGRLEQVRPEGAEGQEGPQTRDVPAGALPTSQVSSPAVAGTPEGELTDEDLGSIEDAVDNVPTTDPALTGATVGPAPRVELAGETDPALTDRQTQALTETSGRLATVGREDAGRPLGEDRVFPDVPPESLQANVPAPAGGGQPAAGPAPGGGAGAPAGVPMTAVSVVAQQERGPQIQASVGEGQAQMAAGAQQKEQDAAQAHQQHQADVAATLQENVDAQASERQRVSVEAAAQREQWQSEQDTLLLENGEQAAAEHTTARTDISTEERDANDEIEAERETHNEDIAEERREAEEDAREEKEKGKEQDGGFWGWVKSKVAALFDAIVSAVKAVFEAARRAVQGLIDAFKSIATGLIEAARRAIVAAINVLATALIAIADVLLAAFPELRDRFRSAIEGLRDRAINAVNELADRLKTGIEALLDLLAAGLMALLSLYETLLLAAVQVVRTMVESAIAFAQAAIAALGMLAELIADIAPDPIGWLGKLGTAAKEGTRQHLWGEIKIAVKAWFNAKVQSILGLGKMLFDVLVKGCVSAGQIGRMAWQAIIKSLPMMIATIIIEKLISMIIPAAGAVMAIAQGLVAAYQSISQIIAAFAKFFEFLKAVKGGNAACLFAQAMAAGVVALLEFVTNFLMVRLGMALKGVATKLKGIAQKIMKGLRRGARSSRRAAGRAVNSARRGLRQATRSVSAAGRRGGRSLGNARRAVVSRVRRAGRVLRQLGGPLRRSRVGRALTGSVRDLRARFDRTRHRATDRRTDRHRRSEARKNARLTQAMNAATAVANRYSGRKIAAWLIRPRLLLIQGRYLLNALRTRRAGQRWSLFGRINPSQGRDTGALVLTNPGEAVALFIRRALAAERRLFGTDGPPRTAGDLRGPPARLPGAIPEAGPGLSPNASAAPGSQLLRPEPLATTEPAVGEMLRGVVPQQRQVGLLGSHRPWDITGLPQAEVIRTQLRAQELVGPLTGRLQMQMGSTRIHSELRDTPDNLGQAHIGHVGDYTRSIPAKIAKLRERLGGGVIADADLVDLWRHVSSTGDPATPQMLRQLGSRATTNQLQTAANNLNRIVLLGGQEATRFLRRGFNAREHQPVATATALTSEQIRAGRLPAETLISTGEMPSQRRGRTGRSNPAGVRPPTLRPSGLMLPGTAGVNLAPFSPVGITRQDVLAGAIVARAYLSWNAYKQATSRALALEAQQRGESIVYLVPSEADLVMRLRAFYGTPRAP</sequence>
<feature type="compositionally biased region" description="Basic and acidic residues" evidence="1">
    <location>
        <begin position="287"/>
        <end position="298"/>
    </location>
</feature>
<dbReference type="RefSeq" id="WP_307235240.1">
    <property type="nucleotide sequence ID" value="NZ_JAUSUZ010000001.1"/>
</dbReference>
<feature type="region of interest" description="Disordered" evidence="1">
    <location>
        <begin position="1091"/>
        <end position="1145"/>
    </location>
</feature>
<keyword evidence="5" id="KW-1185">Reference proteome</keyword>
<evidence type="ECO:0000313" key="4">
    <source>
        <dbReference type="EMBL" id="MDQ0364105.1"/>
    </source>
</evidence>
<feature type="compositionally biased region" description="Basic and acidic residues" evidence="1">
    <location>
        <begin position="1116"/>
        <end position="1145"/>
    </location>
</feature>
<feature type="compositionally biased region" description="Gly residues" evidence="1">
    <location>
        <begin position="738"/>
        <end position="749"/>
    </location>
</feature>
<feature type="compositionally biased region" description="Gly residues" evidence="1">
    <location>
        <begin position="444"/>
        <end position="453"/>
    </location>
</feature>
<dbReference type="EMBL" id="JAUSUZ010000001">
    <property type="protein sequence ID" value="MDQ0364105.1"/>
    <property type="molecule type" value="Genomic_DNA"/>
</dbReference>
<dbReference type="InterPro" id="IPR025295">
    <property type="entry name" value="eCIS_core_dom"/>
</dbReference>
<feature type="compositionally biased region" description="Low complexity" evidence="1">
    <location>
        <begin position="807"/>
        <end position="816"/>
    </location>
</feature>
<dbReference type="Pfam" id="PF13699">
    <property type="entry name" value="eCIS_core"/>
    <property type="match status" value="1"/>
</dbReference>
<feature type="region of interest" description="Disordered" evidence="1">
    <location>
        <begin position="1"/>
        <end position="46"/>
    </location>
</feature>
<feature type="region of interest" description="Disordered" evidence="1">
    <location>
        <begin position="1006"/>
        <end position="1046"/>
    </location>
</feature>
<reference evidence="4 5" key="1">
    <citation type="submission" date="2023-07" db="EMBL/GenBank/DDBJ databases">
        <title>Sequencing the genomes of 1000 actinobacteria strains.</title>
        <authorList>
            <person name="Klenk H.-P."/>
        </authorList>
    </citation>
    <scope>NUCLEOTIDE SEQUENCE [LARGE SCALE GENOMIC DNA]</scope>
    <source>
        <strain evidence="4 5">DSM 44709</strain>
    </source>
</reference>
<evidence type="ECO:0000256" key="1">
    <source>
        <dbReference type="SAM" id="MobiDB-lite"/>
    </source>
</evidence>
<feature type="transmembrane region" description="Helical" evidence="2">
    <location>
        <begin position="1448"/>
        <end position="1471"/>
    </location>
</feature>
<feature type="compositionally biased region" description="Basic and acidic residues" evidence="1">
    <location>
        <begin position="542"/>
        <end position="556"/>
    </location>
</feature>
<feature type="compositionally biased region" description="Basic and acidic residues" evidence="1">
    <location>
        <begin position="570"/>
        <end position="579"/>
    </location>
</feature>
<feature type="compositionally biased region" description="Acidic residues" evidence="1">
    <location>
        <begin position="883"/>
        <end position="896"/>
    </location>
</feature>
<feature type="transmembrane region" description="Helical" evidence="2">
    <location>
        <begin position="1200"/>
        <end position="1223"/>
    </location>
</feature>
<feature type="compositionally biased region" description="Low complexity" evidence="1">
    <location>
        <begin position="667"/>
        <end position="695"/>
    </location>
</feature>
<feature type="region of interest" description="Disordered" evidence="1">
    <location>
        <begin position="804"/>
        <end position="994"/>
    </location>
</feature>
<feature type="compositionally biased region" description="Basic and acidic residues" evidence="1">
    <location>
        <begin position="376"/>
        <end position="411"/>
    </location>
</feature>
<evidence type="ECO:0000259" key="3">
    <source>
        <dbReference type="Pfam" id="PF13699"/>
    </source>
</evidence>
<feature type="region of interest" description="Disordered" evidence="1">
    <location>
        <begin position="1950"/>
        <end position="1976"/>
    </location>
</feature>
<feature type="compositionally biased region" description="Basic and acidic residues" evidence="1">
    <location>
        <begin position="1096"/>
        <end position="1107"/>
    </location>
</feature>
<organism evidence="4 5">
    <name type="scientific">Catenuloplanes indicus</name>
    <dbReference type="NCBI Taxonomy" id="137267"/>
    <lineage>
        <taxon>Bacteria</taxon>
        <taxon>Bacillati</taxon>
        <taxon>Actinomycetota</taxon>
        <taxon>Actinomycetes</taxon>
        <taxon>Micromonosporales</taxon>
        <taxon>Micromonosporaceae</taxon>
        <taxon>Catenuloplanes</taxon>
    </lineage>
</organism>
<feature type="compositionally biased region" description="Acidic residues" evidence="1">
    <location>
        <begin position="355"/>
        <end position="375"/>
    </location>
</feature>
<gene>
    <name evidence="4" type="ORF">J2S42_000774</name>
</gene>
<feature type="region of interest" description="Disordered" evidence="1">
    <location>
        <begin position="1697"/>
        <end position="1738"/>
    </location>
</feature>
<name>A0AAE3VW51_9ACTN</name>
<feature type="compositionally biased region" description="Basic and acidic residues" evidence="1">
    <location>
        <begin position="840"/>
        <end position="849"/>
    </location>
</feature>
<feature type="compositionally biased region" description="Low complexity" evidence="1">
    <location>
        <begin position="530"/>
        <end position="539"/>
    </location>
</feature>
<accession>A0AAE3VW51</accession>
<evidence type="ECO:0000313" key="5">
    <source>
        <dbReference type="Proteomes" id="UP001240236"/>
    </source>
</evidence>
<feature type="domain" description="eCIS core" evidence="3">
    <location>
        <begin position="44"/>
        <end position="118"/>
    </location>
</feature>